<sequence>MRSTIRLSAAVTLALLLAVPAAGGPPQPALGSRVKPLLKVDGLAFRDLNGNGVLDPYEDWRLPVAARVADLLGRMTVEEKAGTLLHGTAPPEGGFTFATMRGPYDFAAAAYLIRDLAVTTMTTRQIAKPQALAEQNNQLQEIAEGGRLGIPLTLSSDPRHHFQMTAGASMAPAGFSQWPEALGLGAIGDVALVRRFGDIARQEYRAVGIHQTLSPMADVATEPRWPRINGTFGEDPDLDRRLVQAYVEGFQGGDDGPGTTGVSAIVKHWVGYGAAQDGFDSHNSYGRYSVVRPAQFDLHVLPFTGAFAAHVAGVMPTYSILKDMVVEGRPAEPVGAGFSRWLLTDLLRDTYGFQGIILSDWAIANDCDQACRDGFPAGTKPTFDGFSTAWGVEELSAPARFAKGMLAGLDQFGGVDDPAPLLVAVKQGLVTPSRLDQSVRRILALKFQQGLFENPYVDAEAAAKVVGAPAFKAEGLAAQARAMVLLEAGKGPVPLMGRKVYLRGVSAEAARAAGLTVVDDLKQADVALLRLSAPFQTLHPNYTFGQIQHEGDLGFHDGNADYEVLKAAVAAKVPAVVSVYLDRPAILTDVRDKAARLYVDFGVSDAALLDVVTGKAAPQGHLPVELPRSMAAVAAQASDIPHDSPDPLYPIGTGSAR</sequence>
<organism evidence="11 12">
    <name type="scientific">Nitrospirillum viridazoti CBAmc</name>
    <dbReference type="NCBI Taxonomy" id="1441467"/>
    <lineage>
        <taxon>Bacteria</taxon>
        <taxon>Pseudomonadati</taxon>
        <taxon>Pseudomonadota</taxon>
        <taxon>Alphaproteobacteria</taxon>
        <taxon>Rhodospirillales</taxon>
        <taxon>Azospirillaceae</taxon>
        <taxon>Nitrospirillum</taxon>
        <taxon>Nitrospirillum viridazoti</taxon>
    </lineage>
</organism>
<evidence type="ECO:0000256" key="3">
    <source>
        <dbReference type="ARBA" id="ARBA00012744"/>
    </source>
</evidence>
<evidence type="ECO:0000256" key="6">
    <source>
        <dbReference type="ARBA" id="ARBA00023295"/>
    </source>
</evidence>
<reference evidence="11 12" key="1">
    <citation type="submission" date="2017-06" db="EMBL/GenBank/DDBJ databases">
        <title>Complete genome sequence of Nitrospirillum amazonense strain CBAmC, an endophytic nitrogen-fixing and plant growth-promoting bacterium, isolated from sugarcane.</title>
        <authorList>
            <person name="Schwab S."/>
            <person name="dos Santos Teixeira K.R."/>
            <person name="Simoes Araujo J.L."/>
            <person name="Soares Vidal M."/>
            <person name="Borges de Freitas H.R."/>
            <person name="Rivello Crivelaro A.L."/>
            <person name="Bueno de Camargo Nunes A."/>
            <person name="dos Santos C.M."/>
            <person name="Palmeira da Silva Rosa D."/>
            <person name="da Silva Padilha D."/>
            <person name="da Silva E."/>
            <person name="Araujo Terra L."/>
            <person name="Soares Mendes V."/>
            <person name="Farinelli L."/>
            <person name="Magalhaes Cruz L."/>
            <person name="Baldani J.I."/>
        </authorList>
    </citation>
    <scope>NUCLEOTIDE SEQUENCE [LARGE SCALE GENOMIC DNA]</scope>
    <source>
        <strain evidence="11 12">CBAmC</strain>
    </source>
</reference>
<dbReference type="InterPro" id="IPR001764">
    <property type="entry name" value="Glyco_hydro_3_N"/>
</dbReference>
<dbReference type="Gene3D" id="3.20.20.300">
    <property type="entry name" value="Glycoside hydrolase, family 3, N-terminal domain"/>
    <property type="match status" value="1"/>
</dbReference>
<proteinExistence type="inferred from homology"/>
<dbReference type="Pfam" id="PF00933">
    <property type="entry name" value="Glyco_hydro_3"/>
    <property type="match status" value="1"/>
</dbReference>
<evidence type="ECO:0000256" key="1">
    <source>
        <dbReference type="ARBA" id="ARBA00000448"/>
    </source>
</evidence>
<evidence type="ECO:0000256" key="2">
    <source>
        <dbReference type="ARBA" id="ARBA00005336"/>
    </source>
</evidence>
<protein>
    <recommendedName>
        <fullName evidence="3">beta-glucosidase</fullName>
        <ecNumber evidence="3">3.2.1.21</ecNumber>
    </recommendedName>
</protein>
<keyword evidence="5" id="KW-0378">Hydrolase</keyword>
<feature type="chain" id="PRO_5012919208" description="beta-glucosidase" evidence="8">
    <location>
        <begin position="24"/>
        <end position="657"/>
    </location>
</feature>
<dbReference type="InterPro" id="IPR017853">
    <property type="entry name" value="GH"/>
</dbReference>
<evidence type="ECO:0000313" key="12">
    <source>
        <dbReference type="Proteomes" id="UP000197153"/>
    </source>
</evidence>
<dbReference type="AlphaFoldDB" id="A0A248JZG1"/>
<dbReference type="PRINTS" id="PR00133">
    <property type="entry name" value="GLHYDRLASE3"/>
</dbReference>
<accession>A0A248JZG1</accession>
<dbReference type="GO" id="GO:0008422">
    <property type="term" value="F:beta-glucosidase activity"/>
    <property type="evidence" value="ECO:0007669"/>
    <property type="project" value="UniProtKB-EC"/>
</dbReference>
<feature type="domain" description="Glycoside hydrolase family 3 N-terminal" evidence="9">
    <location>
        <begin position="113"/>
        <end position="363"/>
    </location>
</feature>
<comment type="similarity">
    <text evidence="2">Belongs to the glycosyl hydrolase 3 family.</text>
</comment>
<evidence type="ECO:0000256" key="4">
    <source>
        <dbReference type="ARBA" id="ARBA00022729"/>
    </source>
</evidence>
<dbReference type="InterPro" id="IPR051915">
    <property type="entry name" value="Cellulose_Degrad_GH3"/>
</dbReference>
<evidence type="ECO:0000256" key="5">
    <source>
        <dbReference type="ARBA" id="ARBA00022801"/>
    </source>
</evidence>
<gene>
    <name evidence="11" type="ORF">Y958_23595</name>
</gene>
<dbReference type="Proteomes" id="UP000197153">
    <property type="component" value="Chromosome 3"/>
</dbReference>
<dbReference type="SUPFAM" id="SSF52279">
    <property type="entry name" value="Beta-D-glucan exohydrolase, C-terminal domain"/>
    <property type="match status" value="1"/>
</dbReference>
<dbReference type="PANTHER" id="PTHR30620">
    <property type="entry name" value="PERIPLASMIC BETA-GLUCOSIDASE-RELATED"/>
    <property type="match status" value="1"/>
</dbReference>
<evidence type="ECO:0000259" key="9">
    <source>
        <dbReference type="Pfam" id="PF00933"/>
    </source>
</evidence>
<dbReference type="InterPro" id="IPR002772">
    <property type="entry name" value="Glyco_hydro_3_C"/>
</dbReference>
<dbReference type="PANTHER" id="PTHR30620:SF16">
    <property type="entry name" value="LYSOSOMAL BETA GLUCOSIDASE"/>
    <property type="match status" value="1"/>
</dbReference>
<keyword evidence="12" id="KW-1185">Reference proteome</keyword>
<keyword evidence="4 8" id="KW-0732">Signal</keyword>
<feature type="domain" description="Glycoside hydrolase family 3 C-terminal" evidence="10">
    <location>
        <begin position="501"/>
        <end position="654"/>
    </location>
</feature>
<feature type="region of interest" description="Disordered" evidence="7">
    <location>
        <begin position="635"/>
        <end position="657"/>
    </location>
</feature>
<keyword evidence="6" id="KW-0326">Glycosidase</keyword>
<comment type="catalytic activity">
    <reaction evidence="1">
        <text>Hydrolysis of terminal, non-reducing beta-D-glucosyl residues with release of beta-D-glucose.</text>
        <dbReference type="EC" id="3.2.1.21"/>
    </reaction>
</comment>
<evidence type="ECO:0000313" key="11">
    <source>
        <dbReference type="EMBL" id="ASG23940.1"/>
    </source>
</evidence>
<dbReference type="EMBL" id="CP022112">
    <property type="protein sequence ID" value="ASG23940.1"/>
    <property type="molecule type" value="Genomic_DNA"/>
</dbReference>
<evidence type="ECO:0000256" key="8">
    <source>
        <dbReference type="SAM" id="SignalP"/>
    </source>
</evidence>
<dbReference type="Pfam" id="PF01915">
    <property type="entry name" value="Glyco_hydro_3_C"/>
    <property type="match status" value="1"/>
</dbReference>
<dbReference type="GO" id="GO:0009251">
    <property type="term" value="P:glucan catabolic process"/>
    <property type="evidence" value="ECO:0007669"/>
    <property type="project" value="TreeGrafter"/>
</dbReference>
<dbReference type="EC" id="3.2.1.21" evidence="3"/>
<dbReference type="RefSeq" id="WP_088874402.1">
    <property type="nucleotide sequence ID" value="NZ_CP022112.1"/>
</dbReference>
<dbReference type="InterPro" id="IPR036881">
    <property type="entry name" value="Glyco_hydro_3_C_sf"/>
</dbReference>
<dbReference type="Gene3D" id="3.40.50.1700">
    <property type="entry name" value="Glycoside hydrolase family 3 C-terminal domain"/>
    <property type="match status" value="1"/>
</dbReference>
<evidence type="ECO:0000256" key="7">
    <source>
        <dbReference type="SAM" id="MobiDB-lite"/>
    </source>
</evidence>
<feature type="signal peptide" evidence="8">
    <location>
        <begin position="1"/>
        <end position="23"/>
    </location>
</feature>
<name>A0A248JZG1_9PROT</name>
<evidence type="ECO:0000259" key="10">
    <source>
        <dbReference type="Pfam" id="PF01915"/>
    </source>
</evidence>
<dbReference type="SUPFAM" id="SSF51445">
    <property type="entry name" value="(Trans)glycosidases"/>
    <property type="match status" value="1"/>
</dbReference>
<dbReference type="InterPro" id="IPR036962">
    <property type="entry name" value="Glyco_hydro_3_N_sf"/>
</dbReference>
<dbReference type="KEGG" id="nao:Y958_23595"/>